<evidence type="ECO:0000313" key="3">
    <source>
        <dbReference type="Proteomes" id="UP000693653"/>
    </source>
</evidence>
<dbReference type="GeneID" id="77936010"/>
<keyword evidence="3" id="KW-1185">Reference proteome</keyword>
<name>A0A8F3C7K9_9CAUD</name>
<proteinExistence type="predicted"/>
<evidence type="ECO:0000313" key="2">
    <source>
        <dbReference type="EMBL" id="QWY13219.1"/>
    </source>
</evidence>
<dbReference type="InterPro" id="IPR016177">
    <property type="entry name" value="DNA-bd_dom_sf"/>
</dbReference>
<dbReference type="GO" id="GO:0003677">
    <property type="term" value="F:DNA binding"/>
    <property type="evidence" value="ECO:0007669"/>
    <property type="project" value="InterPro"/>
</dbReference>
<dbReference type="GO" id="GO:0003700">
    <property type="term" value="F:DNA-binding transcription factor activity"/>
    <property type="evidence" value="ECO:0007669"/>
    <property type="project" value="InterPro"/>
</dbReference>
<dbReference type="KEGG" id="vg:77936010"/>
<dbReference type="InterPro" id="IPR044925">
    <property type="entry name" value="His-Me_finger_sf"/>
</dbReference>
<dbReference type="Gene3D" id="3.90.75.20">
    <property type="match status" value="1"/>
</dbReference>
<dbReference type="InterPro" id="IPR003615">
    <property type="entry name" value="HNH_nuc"/>
</dbReference>
<dbReference type="Pfam" id="PF13392">
    <property type="entry name" value="HNH_3"/>
    <property type="match status" value="1"/>
</dbReference>
<reference evidence="2 3" key="1">
    <citation type="submission" date="2021-02" db="EMBL/GenBank/DDBJ databases">
        <authorList>
            <person name="Liu C."/>
        </authorList>
    </citation>
    <scope>NUCLEOTIDE SEQUENCE [LARGE SCALE GENOMIC DNA]</scope>
    <source>
        <strain evidence="3">Escherichia phage</strain>
    </source>
</reference>
<accession>A0A8F3C7K9</accession>
<dbReference type="RefSeq" id="YP_010660021.1">
    <property type="nucleotide sequence ID" value="NC_070874.1"/>
</dbReference>
<dbReference type="SUPFAM" id="SSF54171">
    <property type="entry name" value="DNA-binding domain"/>
    <property type="match status" value="1"/>
</dbReference>
<dbReference type="EMBL" id="MW630115">
    <property type="protein sequence ID" value="QWY13219.1"/>
    <property type="molecule type" value="Genomic_DNA"/>
</dbReference>
<organism evidence="2 3">
    <name type="scientific">Escherichia phage vB_EcoP-ZQ2</name>
    <dbReference type="NCBI Taxonomy" id="2810370"/>
    <lineage>
        <taxon>Viruses</taxon>
        <taxon>Duplodnaviria</taxon>
        <taxon>Heunggongvirae</taxon>
        <taxon>Uroviricota</taxon>
        <taxon>Caudoviricetes</taxon>
        <taxon>Schitoviridae</taxon>
        <taxon>Enquatrovirinae</taxon>
        <taxon>Gamaleyavirus</taxon>
        <taxon>Gamaleyavirus Zq2</taxon>
    </lineage>
</organism>
<dbReference type="SUPFAM" id="SSF54060">
    <property type="entry name" value="His-Me finger endonucleases"/>
    <property type="match status" value="1"/>
</dbReference>
<protein>
    <recommendedName>
        <fullName evidence="1">HNH nuclease domain-containing protein</fullName>
    </recommendedName>
</protein>
<sequence>MLDNSQILRKTGKYTAICSCKQCSNEFVCNFYDAKKSPIGHLCPTCKNLIKDLDTITRESLKKVLRYDRESGLVTHRFDSASGLAGTIVGYPHKEGYLSVSLGRKEYLLHRIIWIMETGETPNQVDHINHIRNDNRWSNLRNVTSRQNQMNMGLSRNTSSKVNGVRILPSGRFQAHITVNRKQIGLGTYDTLEEAMLARKEADATYGFHVNHGR</sequence>
<evidence type="ECO:0000259" key="1">
    <source>
        <dbReference type="Pfam" id="PF13392"/>
    </source>
</evidence>
<dbReference type="InterPro" id="IPR036955">
    <property type="entry name" value="AP2/ERF_dom_sf"/>
</dbReference>
<dbReference type="Gene3D" id="3.30.730.10">
    <property type="entry name" value="AP2/ERF domain"/>
    <property type="match status" value="1"/>
</dbReference>
<dbReference type="Proteomes" id="UP000693653">
    <property type="component" value="Segment"/>
</dbReference>
<feature type="domain" description="HNH nuclease" evidence="1">
    <location>
        <begin position="107"/>
        <end position="150"/>
    </location>
</feature>